<dbReference type="EMBL" id="JAGTXO010000007">
    <property type="protein sequence ID" value="KAG8466946.1"/>
    <property type="molecule type" value="Genomic_DNA"/>
</dbReference>
<dbReference type="GO" id="GO:0007010">
    <property type="term" value="P:cytoskeleton organization"/>
    <property type="evidence" value="ECO:0007669"/>
    <property type="project" value="UniProtKB-ARBA"/>
</dbReference>
<keyword evidence="2" id="KW-0723">Serine/threonine-protein kinase</keyword>
<dbReference type="InterPro" id="IPR000719">
    <property type="entry name" value="Prot_kinase_dom"/>
</dbReference>
<evidence type="ECO:0000256" key="11">
    <source>
        <dbReference type="PROSITE-ProRule" id="PRU10141"/>
    </source>
</evidence>
<dbReference type="PANTHER" id="PTHR24356:SF1">
    <property type="entry name" value="SERINE_THREONINE-PROTEIN KINASE GREATWALL"/>
    <property type="match status" value="1"/>
</dbReference>
<evidence type="ECO:0000256" key="7">
    <source>
        <dbReference type="ARBA" id="ARBA00022840"/>
    </source>
</evidence>
<feature type="binding site" evidence="11">
    <location>
        <position position="537"/>
    </location>
    <ligand>
        <name>ATP</name>
        <dbReference type="ChEBI" id="CHEBI:30616"/>
    </ligand>
</feature>
<dbReference type="PROSITE" id="PS50011">
    <property type="entry name" value="PROTEIN_KINASE_DOM"/>
    <property type="match status" value="1"/>
</dbReference>
<feature type="modified residue" description="4-aspartylphosphate" evidence="10">
    <location>
        <position position="162"/>
    </location>
</feature>
<dbReference type="Gene3D" id="3.30.200.20">
    <property type="entry name" value="Phosphorylase Kinase, domain 1"/>
    <property type="match status" value="1"/>
</dbReference>
<feature type="domain" description="Protein kinase" evidence="13">
    <location>
        <begin position="508"/>
        <end position="799"/>
    </location>
</feature>
<dbReference type="SMART" id="SM00220">
    <property type="entry name" value="S_TKc"/>
    <property type="match status" value="1"/>
</dbReference>
<dbReference type="InterPro" id="IPR017441">
    <property type="entry name" value="Protein_kinase_ATP_BS"/>
</dbReference>
<dbReference type="GO" id="GO:0005524">
    <property type="term" value="F:ATP binding"/>
    <property type="evidence" value="ECO:0007669"/>
    <property type="project" value="UniProtKB-UniRule"/>
</dbReference>
<feature type="region of interest" description="Disordered" evidence="12">
    <location>
        <begin position="813"/>
        <end position="853"/>
    </location>
</feature>
<dbReference type="InterPro" id="IPR011006">
    <property type="entry name" value="CheY-like_superfamily"/>
</dbReference>
<dbReference type="InterPro" id="IPR001789">
    <property type="entry name" value="Sig_transdc_resp-reg_receiver"/>
</dbReference>
<dbReference type="PANTHER" id="PTHR24356">
    <property type="entry name" value="SERINE/THREONINE-PROTEIN KINASE"/>
    <property type="match status" value="1"/>
</dbReference>
<dbReference type="FunFam" id="3.30.200.20:FF:000042">
    <property type="entry name" value="Aurora kinase A"/>
    <property type="match status" value="1"/>
</dbReference>
<feature type="domain" description="Response regulatory" evidence="14">
    <location>
        <begin position="112"/>
        <end position="228"/>
    </location>
</feature>
<evidence type="ECO:0000256" key="6">
    <source>
        <dbReference type="ARBA" id="ARBA00022777"/>
    </source>
</evidence>
<evidence type="ECO:0000256" key="1">
    <source>
        <dbReference type="ARBA" id="ARBA00012513"/>
    </source>
</evidence>
<dbReference type="GO" id="GO:0004674">
    <property type="term" value="F:protein serine/threonine kinase activity"/>
    <property type="evidence" value="ECO:0007669"/>
    <property type="project" value="UniProtKB-KW"/>
</dbReference>
<dbReference type="PROSITE" id="PS50110">
    <property type="entry name" value="RESPONSE_REGULATORY"/>
    <property type="match status" value="1"/>
</dbReference>
<dbReference type="InterPro" id="IPR050236">
    <property type="entry name" value="Ser_Thr_kinase_AGC"/>
</dbReference>
<dbReference type="Gene3D" id="3.40.50.2300">
    <property type="match status" value="1"/>
</dbReference>
<keyword evidence="5 11" id="KW-0547">Nucleotide-binding</keyword>
<accession>A0A8J5XDX1</accession>
<dbReference type="FunFam" id="1.10.510.10:FF:000024">
    <property type="entry name" value="Probable serine/threonine-protein kinase cot-1"/>
    <property type="match status" value="1"/>
</dbReference>
<keyword evidence="7 11" id="KW-0067">ATP-binding</keyword>
<keyword evidence="6" id="KW-0418">Kinase</keyword>
<evidence type="ECO:0000313" key="16">
    <source>
        <dbReference type="Proteomes" id="UP000751190"/>
    </source>
</evidence>
<evidence type="ECO:0000256" key="8">
    <source>
        <dbReference type="ARBA" id="ARBA00047899"/>
    </source>
</evidence>
<sequence>MASDLAQLLAKVGEQAPDAQRRAAELFAVVERALAHAPEAERESALSSLRELRDSKTTWAGRAQQLQVGYEELSMSINPSLKIAAGVHGAPTALAAAESQAESTSFGPSMCNMLIVEDSSFQAMTMLSLAEESGYNAQVVASAEEALEVLEHNEEINLVLTDVMMDGTDGYQLLRHIRSTMRAHIAVVMLSAHESSGLVEQCVAHGADVFLFKPMRILELKNLWRYVWRRRHLQVLVRHVPAELLTDKQQAGKHDDAGTGQLLLRADKAQRETMAGLDGFTTESEQTVAQIEAQVFAKAAADLDKLALQDPVQSDVHSTSGETELALPHGTLAPNSAFAVCKVCDQQVPKAEIMAHVVQCSALASCHERLREVDSGLKRTVVVLGARHTQLQMAVDDLRSQIGTLRKLQQLLSDVASIRVIGGKASPSSAAKHIEQLLERHEHALIEDAAKWSKRSPAIMALWEKVRRLPRSKLSVCWDVLTVDDPAGKGGAKTSATGVAHKVSMKDFDIVDVLGSGGYGTVYLARRRSTKDLVAIKALTKAHLRETNALANVQLERLILSSAQSPSVVQLFFSFASKANVYMVMEYMPRGDCHALLEQLGFFEEDLASFYLAETIEGLAYLHSQGVIMRDLKPQNMLVGKDGHIKLTDFGLSAAYHGNSVDGTHAQTAPAAIPGLADRTGTSDVGVDGGAKMVSGWFGGGQCVGTPNYLAPEVLIHKRVTYALDLWSLGVVAYEFLVGEPPFDDETPEDIFENVVSRKLNMAIVNSLSKAASSLVRQLLTWEDSQRMDIHGAKRHAFFAHIDWERLRETEPSIKPAQRHTDDVESRWAGADLEQGDEADEEEEEDEGFDSTFESTNVRKLALMHLTPGEANA</sequence>
<dbReference type="Gene3D" id="1.10.510.10">
    <property type="entry name" value="Transferase(Phosphotransferase) domain 1"/>
    <property type="match status" value="1"/>
</dbReference>
<dbReference type="CDD" id="cd05579">
    <property type="entry name" value="STKc_MAST_like"/>
    <property type="match status" value="1"/>
</dbReference>
<comment type="catalytic activity">
    <reaction evidence="8">
        <text>L-threonyl-[protein] + ATP = O-phospho-L-threonyl-[protein] + ADP + H(+)</text>
        <dbReference type="Rhea" id="RHEA:46608"/>
        <dbReference type="Rhea" id="RHEA-COMP:11060"/>
        <dbReference type="Rhea" id="RHEA-COMP:11605"/>
        <dbReference type="ChEBI" id="CHEBI:15378"/>
        <dbReference type="ChEBI" id="CHEBI:30013"/>
        <dbReference type="ChEBI" id="CHEBI:30616"/>
        <dbReference type="ChEBI" id="CHEBI:61977"/>
        <dbReference type="ChEBI" id="CHEBI:456216"/>
        <dbReference type="EC" id="2.7.11.1"/>
    </reaction>
</comment>
<evidence type="ECO:0000256" key="5">
    <source>
        <dbReference type="ARBA" id="ARBA00022741"/>
    </source>
</evidence>
<name>A0A8J5XDX1_DIALT</name>
<evidence type="ECO:0000256" key="3">
    <source>
        <dbReference type="ARBA" id="ARBA00022553"/>
    </source>
</evidence>
<feature type="compositionally biased region" description="Acidic residues" evidence="12">
    <location>
        <begin position="834"/>
        <end position="849"/>
    </location>
</feature>
<dbReference type="GO" id="GO:0000160">
    <property type="term" value="P:phosphorelay signal transduction system"/>
    <property type="evidence" value="ECO:0007669"/>
    <property type="project" value="InterPro"/>
</dbReference>
<gene>
    <name evidence="15" type="ORF">KFE25_008325</name>
</gene>
<dbReference type="AlphaFoldDB" id="A0A8J5XDX1"/>
<keyword evidence="3 10" id="KW-0597">Phosphoprotein</keyword>
<dbReference type="SMART" id="SM00448">
    <property type="entry name" value="REC"/>
    <property type="match status" value="1"/>
</dbReference>
<evidence type="ECO:0000256" key="4">
    <source>
        <dbReference type="ARBA" id="ARBA00022679"/>
    </source>
</evidence>
<evidence type="ECO:0000259" key="14">
    <source>
        <dbReference type="PROSITE" id="PS50110"/>
    </source>
</evidence>
<keyword evidence="16" id="KW-1185">Reference proteome</keyword>
<proteinExistence type="predicted"/>
<evidence type="ECO:0000259" key="13">
    <source>
        <dbReference type="PROSITE" id="PS50011"/>
    </source>
</evidence>
<reference evidence="15" key="1">
    <citation type="submission" date="2021-05" db="EMBL/GenBank/DDBJ databases">
        <title>The genome of the haptophyte Pavlova lutheri (Diacronema luteri, Pavlovales) - a model for lipid biosynthesis in eukaryotic algae.</title>
        <authorList>
            <person name="Hulatt C.J."/>
            <person name="Posewitz M.C."/>
        </authorList>
    </citation>
    <scope>NUCLEOTIDE SEQUENCE</scope>
    <source>
        <strain evidence="15">NIVA-4/92</strain>
    </source>
</reference>
<evidence type="ECO:0000313" key="15">
    <source>
        <dbReference type="EMBL" id="KAG8466946.1"/>
    </source>
</evidence>
<protein>
    <recommendedName>
        <fullName evidence="1">non-specific serine/threonine protein kinase</fullName>
        <ecNumber evidence="1">2.7.11.1</ecNumber>
    </recommendedName>
</protein>
<dbReference type="SUPFAM" id="SSF56112">
    <property type="entry name" value="Protein kinase-like (PK-like)"/>
    <property type="match status" value="1"/>
</dbReference>
<comment type="caution">
    <text evidence="15">The sequence shown here is derived from an EMBL/GenBank/DDBJ whole genome shotgun (WGS) entry which is preliminary data.</text>
</comment>
<dbReference type="PROSITE" id="PS00107">
    <property type="entry name" value="PROTEIN_KINASE_ATP"/>
    <property type="match status" value="1"/>
</dbReference>
<dbReference type="Proteomes" id="UP000751190">
    <property type="component" value="Unassembled WGS sequence"/>
</dbReference>
<dbReference type="EC" id="2.7.11.1" evidence="1"/>
<evidence type="ECO:0000256" key="10">
    <source>
        <dbReference type="PROSITE-ProRule" id="PRU00169"/>
    </source>
</evidence>
<organism evidence="15 16">
    <name type="scientific">Diacronema lutheri</name>
    <name type="common">Unicellular marine alga</name>
    <name type="synonym">Monochrysis lutheri</name>
    <dbReference type="NCBI Taxonomy" id="2081491"/>
    <lineage>
        <taxon>Eukaryota</taxon>
        <taxon>Haptista</taxon>
        <taxon>Haptophyta</taxon>
        <taxon>Pavlovophyceae</taxon>
        <taxon>Pavlovales</taxon>
        <taxon>Pavlovaceae</taxon>
        <taxon>Diacronema</taxon>
    </lineage>
</organism>
<comment type="catalytic activity">
    <reaction evidence="9">
        <text>L-seryl-[protein] + ATP = O-phospho-L-seryl-[protein] + ADP + H(+)</text>
        <dbReference type="Rhea" id="RHEA:17989"/>
        <dbReference type="Rhea" id="RHEA-COMP:9863"/>
        <dbReference type="Rhea" id="RHEA-COMP:11604"/>
        <dbReference type="ChEBI" id="CHEBI:15378"/>
        <dbReference type="ChEBI" id="CHEBI:29999"/>
        <dbReference type="ChEBI" id="CHEBI:30616"/>
        <dbReference type="ChEBI" id="CHEBI:83421"/>
        <dbReference type="ChEBI" id="CHEBI:456216"/>
        <dbReference type="EC" id="2.7.11.1"/>
    </reaction>
</comment>
<keyword evidence="4" id="KW-0808">Transferase</keyword>
<dbReference type="Pfam" id="PF00069">
    <property type="entry name" value="Pkinase"/>
    <property type="match status" value="2"/>
</dbReference>
<dbReference type="Pfam" id="PF00072">
    <property type="entry name" value="Response_reg"/>
    <property type="match status" value="1"/>
</dbReference>
<evidence type="ECO:0000256" key="12">
    <source>
        <dbReference type="SAM" id="MobiDB-lite"/>
    </source>
</evidence>
<dbReference type="SUPFAM" id="SSF52172">
    <property type="entry name" value="CheY-like"/>
    <property type="match status" value="1"/>
</dbReference>
<dbReference type="OrthoDB" id="162894at2759"/>
<evidence type="ECO:0000256" key="9">
    <source>
        <dbReference type="ARBA" id="ARBA00048679"/>
    </source>
</evidence>
<dbReference type="InterPro" id="IPR011009">
    <property type="entry name" value="Kinase-like_dom_sf"/>
</dbReference>
<evidence type="ECO:0000256" key="2">
    <source>
        <dbReference type="ARBA" id="ARBA00022527"/>
    </source>
</evidence>